<gene>
    <name evidence="1" type="ORF">Glove_363g49</name>
</gene>
<sequence>MAERVNFKPNDIEFFYKEEIKFSLNEEKCILYVPHRWNQEAIDGLLISKIKNKLYVAPIQITFDKNSHSDSESKFFSSIWPNLKSNLSGFEGELKIIFIWITSKSDTDVKVDVKNRTTRNGTFEINPDYIQVVMGFGNVNIDIDRYLS</sequence>
<organism evidence="1 2">
    <name type="scientific">Diversispora epigaea</name>
    <dbReference type="NCBI Taxonomy" id="1348612"/>
    <lineage>
        <taxon>Eukaryota</taxon>
        <taxon>Fungi</taxon>
        <taxon>Fungi incertae sedis</taxon>
        <taxon>Mucoromycota</taxon>
        <taxon>Glomeromycotina</taxon>
        <taxon>Glomeromycetes</taxon>
        <taxon>Diversisporales</taxon>
        <taxon>Diversisporaceae</taxon>
        <taxon>Diversispora</taxon>
    </lineage>
</organism>
<dbReference type="AlphaFoldDB" id="A0A397HD95"/>
<dbReference type="Proteomes" id="UP000266861">
    <property type="component" value="Unassembled WGS sequence"/>
</dbReference>
<evidence type="ECO:0000313" key="2">
    <source>
        <dbReference type="Proteomes" id="UP000266861"/>
    </source>
</evidence>
<comment type="caution">
    <text evidence="1">The sequence shown here is derived from an EMBL/GenBank/DDBJ whole genome shotgun (WGS) entry which is preliminary data.</text>
</comment>
<dbReference type="OrthoDB" id="2305296at2759"/>
<proteinExistence type="predicted"/>
<keyword evidence="2" id="KW-1185">Reference proteome</keyword>
<evidence type="ECO:0000313" key="1">
    <source>
        <dbReference type="EMBL" id="RHZ59536.1"/>
    </source>
</evidence>
<name>A0A397HD95_9GLOM</name>
<reference evidence="1 2" key="1">
    <citation type="submission" date="2018-08" db="EMBL/GenBank/DDBJ databases">
        <title>Genome and evolution of the arbuscular mycorrhizal fungus Diversispora epigaea (formerly Glomus versiforme) and its bacterial endosymbionts.</title>
        <authorList>
            <person name="Sun X."/>
            <person name="Fei Z."/>
            <person name="Harrison M."/>
        </authorList>
    </citation>
    <scope>NUCLEOTIDE SEQUENCE [LARGE SCALE GENOMIC DNA]</scope>
    <source>
        <strain evidence="1 2">IT104</strain>
    </source>
</reference>
<dbReference type="STRING" id="1348612.A0A397HD95"/>
<dbReference type="EMBL" id="PQFF01000329">
    <property type="protein sequence ID" value="RHZ59536.1"/>
    <property type="molecule type" value="Genomic_DNA"/>
</dbReference>
<accession>A0A397HD95</accession>
<protein>
    <submittedName>
        <fullName evidence="1">Uncharacterized protein</fullName>
    </submittedName>
</protein>